<dbReference type="GO" id="GO:0004672">
    <property type="term" value="F:protein kinase activity"/>
    <property type="evidence" value="ECO:0007669"/>
    <property type="project" value="UniProtKB-ARBA"/>
</dbReference>
<dbReference type="Pfam" id="PF01627">
    <property type="entry name" value="Hpt"/>
    <property type="match status" value="1"/>
</dbReference>
<dbReference type="Gene3D" id="1.20.120.160">
    <property type="entry name" value="HPT domain"/>
    <property type="match status" value="1"/>
</dbReference>
<protein>
    <recommendedName>
        <fullName evidence="1">HPt domain-containing protein</fullName>
    </recommendedName>
</protein>
<feature type="domain" description="HPt" evidence="1">
    <location>
        <begin position="29"/>
        <end position="70"/>
    </location>
</feature>
<accession>A0A5B1CPE6</accession>
<dbReference type="GO" id="GO:0000160">
    <property type="term" value="P:phosphorelay signal transduction system"/>
    <property type="evidence" value="ECO:0007669"/>
    <property type="project" value="InterPro"/>
</dbReference>
<dbReference type="EMBL" id="VRLW01000001">
    <property type="protein sequence ID" value="KAA1261480.1"/>
    <property type="molecule type" value="Genomic_DNA"/>
</dbReference>
<evidence type="ECO:0000313" key="2">
    <source>
        <dbReference type="EMBL" id="KAA1261480.1"/>
    </source>
</evidence>
<comment type="caution">
    <text evidence="2">The sequence shown here is derived from an EMBL/GenBank/DDBJ whole genome shotgun (WGS) entry which is preliminary data.</text>
</comment>
<gene>
    <name evidence="2" type="ORF">LF1_40300</name>
</gene>
<dbReference type="SUPFAM" id="SSF47226">
    <property type="entry name" value="Histidine-containing phosphotransfer domain, HPT domain"/>
    <property type="match status" value="1"/>
</dbReference>
<reference evidence="2 3" key="1">
    <citation type="submission" date="2019-08" db="EMBL/GenBank/DDBJ databases">
        <title>Deep-cultivation of Planctomycetes and their phenomic and genomic characterization uncovers novel biology.</title>
        <authorList>
            <person name="Wiegand S."/>
            <person name="Jogler M."/>
            <person name="Boedeker C."/>
            <person name="Pinto D."/>
            <person name="Vollmers J."/>
            <person name="Rivas-Marin E."/>
            <person name="Kohn T."/>
            <person name="Peeters S.H."/>
            <person name="Heuer A."/>
            <person name="Rast P."/>
            <person name="Oberbeckmann S."/>
            <person name="Bunk B."/>
            <person name="Jeske O."/>
            <person name="Meyerdierks A."/>
            <person name="Storesund J.E."/>
            <person name="Kallscheuer N."/>
            <person name="Luecker S."/>
            <person name="Lage O.M."/>
            <person name="Pohl T."/>
            <person name="Merkel B.J."/>
            <person name="Hornburger P."/>
            <person name="Mueller R.-W."/>
            <person name="Bruemmer F."/>
            <person name="Labrenz M."/>
            <person name="Spormann A.M."/>
            <person name="Op Den Camp H."/>
            <person name="Overmann J."/>
            <person name="Amann R."/>
            <person name="Jetten M.S.M."/>
            <person name="Mascher T."/>
            <person name="Medema M.H."/>
            <person name="Devos D.P."/>
            <person name="Kaster A.-K."/>
            <person name="Ovreas L."/>
            <person name="Rohde M."/>
            <person name="Galperin M.Y."/>
            <person name="Jogler C."/>
        </authorList>
    </citation>
    <scope>NUCLEOTIDE SEQUENCE [LARGE SCALE GENOMIC DNA]</scope>
    <source>
        <strain evidence="2 3">LF1</strain>
    </source>
</reference>
<proteinExistence type="predicted"/>
<dbReference type="AlphaFoldDB" id="A0A5B1CPE6"/>
<organism evidence="2 3">
    <name type="scientific">Rubripirellula obstinata</name>
    <dbReference type="NCBI Taxonomy" id="406547"/>
    <lineage>
        <taxon>Bacteria</taxon>
        <taxon>Pseudomonadati</taxon>
        <taxon>Planctomycetota</taxon>
        <taxon>Planctomycetia</taxon>
        <taxon>Pirellulales</taxon>
        <taxon>Pirellulaceae</taxon>
        <taxon>Rubripirellula</taxon>
    </lineage>
</organism>
<keyword evidence="3" id="KW-1185">Reference proteome</keyword>
<dbReference type="Proteomes" id="UP000322699">
    <property type="component" value="Unassembled WGS sequence"/>
</dbReference>
<dbReference type="InterPro" id="IPR008207">
    <property type="entry name" value="Sig_transdc_His_kin_Hpt_dom"/>
</dbReference>
<dbReference type="InterPro" id="IPR036641">
    <property type="entry name" value="HPT_dom_sf"/>
</dbReference>
<sequence length="115" mass="12441">MMNDIQKKRFSDALQRVSGDEDMLGMLATIAVEDAPAMMESLESQIDDPTLTEAARTAHSLKGLLSAFETGEPISELEPLIEAARRGDKTEAATVHAAIKPKLQSLMTEIEAIAD</sequence>
<evidence type="ECO:0000259" key="1">
    <source>
        <dbReference type="Pfam" id="PF01627"/>
    </source>
</evidence>
<evidence type="ECO:0000313" key="3">
    <source>
        <dbReference type="Proteomes" id="UP000322699"/>
    </source>
</evidence>
<dbReference type="RefSeq" id="WP_235033392.1">
    <property type="nucleotide sequence ID" value="NZ_VRLW01000001.1"/>
</dbReference>
<name>A0A5B1CPE6_9BACT</name>